<evidence type="ECO:0000313" key="2">
    <source>
        <dbReference type="Proteomes" id="UP001234297"/>
    </source>
</evidence>
<dbReference type="Proteomes" id="UP001234297">
    <property type="component" value="Chromosome 3"/>
</dbReference>
<evidence type="ECO:0000313" key="1">
    <source>
        <dbReference type="EMBL" id="KAJ8636233.1"/>
    </source>
</evidence>
<keyword evidence="2" id="KW-1185">Reference proteome</keyword>
<proteinExistence type="predicted"/>
<dbReference type="EMBL" id="CM056811">
    <property type="protein sequence ID" value="KAJ8636233.1"/>
    <property type="molecule type" value="Genomic_DNA"/>
</dbReference>
<organism evidence="1 2">
    <name type="scientific">Persea americana</name>
    <name type="common">Avocado</name>
    <dbReference type="NCBI Taxonomy" id="3435"/>
    <lineage>
        <taxon>Eukaryota</taxon>
        <taxon>Viridiplantae</taxon>
        <taxon>Streptophyta</taxon>
        <taxon>Embryophyta</taxon>
        <taxon>Tracheophyta</taxon>
        <taxon>Spermatophyta</taxon>
        <taxon>Magnoliopsida</taxon>
        <taxon>Magnoliidae</taxon>
        <taxon>Laurales</taxon>
        <taxon>Lauraceae</taxon>
        <taxon>Persea</taxon>
    </lineage>
</organism>
<accession>A0ACC2LSB2</accession>
<gene>
    <name evidence="1" type="ORF">MRB53_010500</name>
</gene>
<name>A0ACC2LSB2_PERAE</name>
<protein>
    <submittedName>
        <fullName evidence="1">Uncharacterized protein</fullName>
    </submittedName>
</protein>
<sequence length="129" mass="13970">MPQPLRWFKLNFDGSFNHLTNSTGIGGIVRDSQGYLHSSFARKVTASHPLEAELVAMGERRGKGRASEEAPGPSGDCRVDCGAAVRNEDQGGLLPIGGGGWGETARGSPDFWSQSREERKKILFLMLVP</sequence>
<reference evidence="1 2" key="1">
    <citation type="journal article" date="2022" name="Hortic Res">
        <title>A haplotype resolved chromosomal level avocado genome allows analysis of novel avocado genes.</title>
        <authorList>
            <person name="Nath O."/>
            <person name="Fletcher S.J."/>
            <person name="Hayward A."/>
            <person name="Shaw L.M."/>
            <person name="Masouleh A.K."/>
            <person name="Furtado A."/>
            <person name="Henry R.J."/>
            <person name="Mitter N."/>
        </authorList>
    </citation>
    <scope>NUCLEOTIDE SEQUENCE [LARGE SCALE GENOMIC DNA]</scope>
    <source>
        <strain evidence="2">cv. Hass</strain>
    </source>
</reference>
<comment type="caution">
    <text evidence="1">The sequence shown here is derived from an EMBL/GenBank/DDBJ whole genome shotgun (WGS) entry which is preliminary data.</text>
</comment>